<dbReference type="NCBIfam" id="NF033710">
    <property type="entry name" value="T9SS_OM_PorV"/>
    <property type="match status" value="1"/>
</dbReference>
<dbReference type="Proteomes" id="UP001197770">
    <property type="component" value="Unassembled WGS sequence"/>
</dbReference>
<reference evidence="3 4" key="1">
    <citation type="submission" date="2021-11" db="EMBL/GenBank/DDBJ databases">
        <title>Seasonal and diel survey of microbial diversity of the Tyrrhenian coast.</title>
        <authorList>
            <person name="Gattoni G."/>
            <person name="Corral P."/>
        </authorList>
    </citation>
    <scope>NUCLEOTIDE SEQUENCE [LARGE SCALE GENOMIC DNA]</scope>
    <source>
        <strain evidence="3 4">Mr9</strain>
    </source>
</reference>
<dbReference type="InterPro" id="IPR047799">
    <property type="entry name" value="T9SS_OM_PorV"/>
</dbReference>
<sequence length="390" mass="43310">MNKFLLALGFFSTLQVSVFAQEVEGRPITTGVPFLAIAADARAAGLGDQGVATRADAYSQQWNPAKYAFIERQQGVGFSYTPYLNQIVDDIFLGQITYYNRINDRSAFAGSFRYFGLGDIESVQSSNPSPEELNNPLILSPNEFTLDVSYALRLGDRFAMSVTGRYLRSDLKLQVSDEDASAAGSIGVDIAGFYQSEQITYNDFDGRWRGGFNISNIGPKIKYDEAGQENFLPTNLRLGGGFDFILDPYNVIGVGLEFNKLLVPSPQDFNNDGDIDGTDAEEYQAIGFLEGMFQSFGDAPNGFSEELKEVTWSLGAEYKYDDVFAFRMGYFNESDLKGARKFGTLGLGFKYTSIDVDVSYLFSTSQVRNPLENTLRLGLTFSFGEEYTEY</sequence>
<dbReference type="RefSeq" id="WP_228229634.1">
    <property type="nucleotide sequence ID" value="NZ_JAJGMW010000007.1"/>
</dbReference>
<feature type="signal peptide" evidence="1">
    <location>
        <begin position="1"/>
        <end position="20"/>
    </location>
</feature>
<dbReference type="Pfam" id="PF19572">
    <property type="entry name" value="PorV"/>
    <property type="match status" value="1"/>
</dbReference>
<feature type="chain" id="PRO_5046545171" evidence="1">
    <location>
        <begin position="21"/>
        <end position="390"/>
    </location>
</feature>
<proteinExistence type="predicted"/>
<dbReference type="Gene3D" id="2.40.160.60">
    <property type="entry name" value="Outer membrane protein transport protein (OMPP1/FadL/TodX)"/>
    <property type="match status" value="2"/>
</dbReference>
<keyword evidence="4" id="KW-1185">Reference proteome</keyword>
<evidence type="ECO:0000313" key="4">
    <source>
        <dbReference type="Proteomes" id="UP001197770"/>
    </source>
</evidence>
<dbReference type="InterPro" id="IPR045741">
    <property type="entry name" value="PorV"/>
</dbReference>
<evidence type="ECO:0000313" key="3">
    <source>
        <dbReference type="EMBL" id="MCC4212561.1"/>
    </source>
</evidence>
<accession>A0ABS8GS04</accession>
<dbReference type="EMBL" id="JAJGMW010000007">
    <property type="protein sequence ID" value="MCC4212561.1"/>
    <property type="molecule type" value="Genomic_DNA"/>
</dbReference>
<evidence type="ECO:0000256" key="1">
    <source>
        <dbReference type="SAM" id="SignalP"/>
    </source>
</evidence>
<protein>
    <submittedName>
        <fullName evidence="3">Type IX secretion system outer membrane channel protein PorV</fullName>
    </submittedName>
</protein>
<comment type="caution">
    <text evidence="3">The sequence shown here is derived from an EMBL/GenBank/DDBJ whole genome shotgun (WGS) entry which is preliminary data.</text>
</comment>
<evidence type="ECO:0000259" key="2">
    <source>
        <dbReference type="Pfam" id="PF19572"/>
    </source>
</evidence>
<dbReference type="NCBIfam" id="NF033709">
    <property type="entry name" value="PorV_fam"/>
    <property type="match status" value="1"/>
</dbReference>
<keyword evidence="1" id="KW-0732">Signal</keyword>
<gene>
    <name evidence="3" type="primary">porV</name>
    <name evidence="3" type="ORF">LLW17_07515</name>
</gene>
<organism evidence="3 4">
    <name type="scientific">Leeuwenhoekiella parthenopeia</name>
    <dbReference type="NCBI Taxonomy" id="2890320"/>
    <lineage>
        <taxon>Bacteria</taxon>
        <taxon>Pseudomonadati</taxon>
        <taxon>Bacteroidota</taxon>
        <taxon>Flavobacteriia</taxon>
        <taxon>Flavobacteriales</taxon>
        <taxon>Flavobacteriaceae</taxon>
        <taxon>Leeuwenhoekiella</taxon>
    </lineage>
</organism>
<feature type="domain" description="Type IX secretion system protein PorV" evidence="2">
    <location>
        <begin position="24"/>
        <end position="268"/>
    </location>
</feature>
<name>A0ABS8GS04_9FLAO</name>